<evidence type="ECO:0000313" key="5">
    <source>
        <dbReference type="RefSeq" id="XP_017892800.1"/>
    </source>
</evidence>
<dbReference type="GeneID" id="108632622"/>
<dbReference type="AlphaFoldDB" id="A0AAJ7JGE6"/>
<name>A0AAJ7JGE6_9HYME</name>
<dbReference type="RefSeq" id="XP_017892800.1">
    <property type="nucleotide sequence ID" value="XM_018037311.2"/>
</dbReference>
<dbReference type="Proteomes" id="UP000694925">
    <property type="component" value="Unplaced"/>
</dbReference>
<dbReference type="InterPro" id="IPR004045">
    <property type="entry name" value="Glutathione_S-Trfase_N"/>
</dbReference>
<feature type="domain" description="GST N-terminal" evidence="2">
    <location>
        <begin position="2"/>
        <end position="83"/>
    </location>
</feature>
<feature type="domain" description="GST C-terminal" evidence="3">
    <location>
        <begin position="89"/>
        <end position="208"/>
    </location>
</feature>
<dbReference type="InterPro" id="IPR036282">
    <property type="entry name" value="Glutathione-S-Trfase_C_sf"/>
</dbReference>
<accession>A0AAJ7JGE6</accession>
<dbReference type="Pfam" id="PF13417">
    <property type="entry name" value="GST_N_3"/>
    <property type="match status" value="1"/>
</dbReference>
<dbReference type="SUPFAM" id="SSF47616">
    <property type="entry name" value="GST C-terminal domain-like"/>
    <property type="match status" value="1"/>
</dbReference>
<dbReference type="KEGG" id="ccal:108632622"/>
<dbReference type="Gene3D" id="1.20.1050.10">
    <property type="match status" value="1"/>
</dbReference>
<dbReference type="InterPro" id="IPR010987">
    <property type="entry name" value="Glutathione-S-Trfase_C-like"/>
</dbReference>
<evidence type="ECO:0000259" key="3">
    <source>
        <dbReference type="PROSITE" id="PS50405"/>
    </source>
</evidence>
<dbReference type="CDD" id="cd03045">
    <property type="entry name" value="GST_N_Delta_Epsilon"/>
    <property type="match status" value="1"/>
</dbReference>
<dbReference type="Gene3D" id="3.40.30.10">
    <property type="entry name" value="Glutaredoxin"/>
    <property type="match status" value="1"/>
</dbReference>
<evidence type="ECO:0000256" key="1">
    <source>
        <dbReference type="ARBA" id="ARBA00011738"/>
    </source>
</evidence>
<dbReference type="SFLD" id="SFLDG01153">
    <property type="entry name" value="Main.4:_Theta-like"/>
    <property type="match status" value="1"/>
</dbReference>
<gene>
    <name evidence="5" type="primary">LOC108632622</name>
</gene>
<dbReference type="SFLD" id="SFLDS00019">
    <property type="entry name" value="Glutathione_Transferase_(cytos"/>
    <property type="match status" value="1"/>
</dbReference>
<evidence type="ECO:0000259" key="2">
    <source>
        <dbReference type="PROSITE" id="PS50404"/>
    </source>
</evidence>
<reference evidence="5" key="1">
    <citation type="submission" date="2025-08" db="UniProtKB">
        <authorList>
            <consortium name="RefSeq"/>
        </authorList>
    </citation>
    <scope>IDENTIFICATION</scope>
    <source>
        <tissue evidence="5">Whole body</tissue>
    </source>
</reference>
<dbReference type="GO" id="GO:0006749">
    <property type="term" value="P:glutathione metabolic process"/>
    <property type="evidence" value="ECO:0007669"/>
    <property type="project" value="TreeGrafter"/>
</dbReference>
<dbReference type="PROSITE" id="PS50404">
    <property type="entry name" value="GST_NTER"/>
    <property type="match status" value="1"/>
</dbReference>
<dbReference type="CDD" id="cd03177">
    <property type="entry name" value="GST_C_Delta_Epsilon"/>
    <property type="match status" value="1"/>
</dbReference>
<dbReference type="GO" id="GO:0004364">
    <property type="term" value="F:glutathione transferase activity"/>
    <property type="evidence" value="ECO:0007669"/>
    <property type="project" value="TreeGrafter"/>
</dbReference>
<proteinExistence type="predicted"/>
<dbReference type="SFLD" id="SFLDG00358">
    <property type="entry name" value="Main_(cytGST)"/>
    <property type="match status" value="1"/>
</dbReference>
<dbReference type="FunFam" id="1.20.1050.10:FF:000007">
    <property type="entry name" value="Glutathione S-transferase 1-1"/>
    <property type="match status" value="1"/>
</dbReference>
<dbReference type="InterPro" id="IPR040079">
    <property type="entry name" value="Glutathione_S-Trfase"/>
</dbReference>
<dbReference type="InterPro" id="IPR004046">
    <property type="entry name" value="GST_C"/>
</dbReference>
<comment type="subunit">
    <text evidence="1">Homodimer.</text>
</comment>
<dbReference type="PROSITE" id="PS50405">
    <property type="entry name" value="GST_CTER"/>
    <property type="match status" value="1"/>
</dbReference>
<dbReference type="SUPFAM" id="SSF52833">
    <property type="entry name" value="Thioredoxin-like"/>
    <property type="match status" value="1"/>
</dbReference>
<dbReference type="InterPro" id="IPR036249">
    <property type="entry name" value="Thioredoxin-like_sf"/>
</dbReference>
<evidence type="ECO:0000313" key="4">
    <source>
        <dbReference type="Proteomes" id="UP000694925"/>
    </source>
</evidence>
<protein>
    <submittedName>
        <fullName evidence="5">Glutathione S-transferase 1-like</fullName>
    </submittedName>
</protein>
<dbReference type="FunFam" id="3.40.30.10:FF:000208">
    <property type="entry name" value="glutathione S-transferase 1"/>
    <property type="match status" value="1"/>
</dbReference>
<dbReference type="Pfam" id="PF00043">
    <property type="entry name" value="GST_C"/>
    <property type="match status" value="1"/>
</dbReference>
<sequence>MPKVVLYAQDISPPCRTVLIVAHQLGLDLEIREVNLKNKEQLSEEFRKVNPQHTIPVMDDNGFILLDSHAIVTYLVDKYGKNDSLYPKDLQKRALVDQYLHFDSWSLFPAARNAFRPLFLQSGKEISEDKMKVWRESYEHLNSFLEGKNWLVDDSYTLADISCVTTASSSAILVNMDDFPNVKAWIERCEAELPGYKQHNLPGRDKLFATVRALMA</sequence>
<dbReference type="PANTHER" id="PTHR43969">
    <property type="entry name" value="GLUTATHIONE S TRANSFERASE D10, ISOFORM A-RELATED"/>
    <property type="match status" value="1"/>
</dbReference>
<keyword evidence="4" id="KW-1185">Reference proteome</keyword>
<dbReference type="PANTHER" id="PTHR43969:SF9">
    <property type="entry name" value="GLUTATHIONE S TRANSFERASE D10, ISOFORM A-RELATED"/>
    <property type="match status" value="1"/>
</dbReference>
<organism evidence="4 5">
    <name type="scientific">Ceratina calcarata</name>
    <dbReference type="NCBI Taxonomy" id="156304"/>
    <lineage>
        <taxon>Eukaryota</taxon>
        <taxon>Metazoa</taxon>
        <taxon>Ecdysozoa</taxon>
        <taxon>Arthropoda</taxon>
        <taxon>Hexapoda</taxon>
        <taxon>Insecta</taxon>
        <taxon>Pterygota</taxon>
        <taxon>Neoptera</taxon>
        <taxon>Endopterygota</taxon>
        <taxon>Hymenoptera</taxon>
        <taxon>Apocrita</taxon>
        <taxon>Aculeata</taxon>
        <taxon>Apoidea</taxon>
        <taxon>Anthophila</taxon>
        <taxon>Apidae</taxon>
        <taxon>Ceratina</taxon>
        <taxon>Zadontomerus</taxon>
    </lineage>
</organism>